<evidence type="ECO:0000313" key="2">
    <source>
        <dbReference type="EMBL" id="AKJ65258.1"/>
    </source>
</evidence>
<dbReference type="OrthoDB" id="66249at2"/>
<feature type="domain" description="Transcription regulator AsnC/Lrp ligand binding" evidence="1">
    <location>
        <begin position="65"/>
        <end position="138"/>
    </location>
</feature>
<evidence type="ECO:0000313" key="3">
    <source>
        <dbReference type="Proteomes" id="UP000035268"/>
    </source>
</evidence>
<dbReference type="PATRIC" id="fig|1609981.3.peg.2105"/>
<dbReference type="SMART" id="SM00344">
    <property type="entry name" value="HTH_ASNC"/>
    <property type="match status" value="1"/>
</dbReference>
<dbReference type="EMBL" id="CP010904">
    <property type="protein sequence ID" value="AKJ65258.1"/>
    <property type="molecule type" value="Genomic_DNA"/>
</dbReference>
<dbReference type="PANTHER" id="PTHR30154">
    <property type="entry name" value="LEUCINE-RESPONSIVE REGULATORY PROTEIN"/>
    <property type="match status" value="1"/>
</dbReference>
<dbReference type="InterPro" id="IPR019888">
    <property type="entry name" value="Tscrpt_reg_AsnC-like"/>
</dbReference>
<sequence length="159" mass="18254">MDELLRLLQENALETPENLAQMLDTNEEDVRQRIADYEQRGIIRGYQAVIDEDRLDVDVVTAVIEVKITPQREHGFNEIAERISRFPEVQSLFLMSGAFDLLLFVTGRTLHEVALFVSDKLATIEGINSTATHFMLKTYKQNGVLMHSEDEYERLQVSP</sequence>
<reference evidence="3" key="1">
    <citation type="submission" date="2015-02" db="EMBL/GenBank/DDBJ databases">
        <title>Description and complete genome sequence of the first cultured representative of the subdivision 5 of the Verrucomicrobia phylum.</title>
        <authorList>
            <person name="Spring S."/>
            <person name="Bunk B."/>
            <person name="Sproer C."/>
            <person name="Klenk H.-P."/>
        </authorList>
    </citation>
    <scope>NUCLEOTIDE SEQUENCE [LARGE SCALE GENOMIC DNA]</scope>
    <source>
        <strain evidence="3">L21-Fru-AB</strain>
    </source>
</reference>
<dbReference type="Proteomes" id="UP000035268">
    <property type="component" value="Chromosome"/>
</dbReference>
<dbReference type="SUPFAM" id="SSF46785">
    <property type="entry name" value="Winged helix' DNA-binding domain"/>
    <property type="match status" value="1"/>
</dbReference>
<dbReference type="InterPro" id="IPR036390">
    <property type="entry name" value="WH_DNA-bd_sf"/>
</dbReference>
<proteinExistence type="predicted"/>
<dbReference type="PANTHER" id="PTHR30154:SF34">
    <property type="entry name" value="TRANSCRIPTIONAL REGULATOR AZLB"/>
    <property type="match status" value="1"/>
</dbReference>
<dbReference type="KEGG" id="vbl:L21SP4_02024"/>
<dbReference type="STRING" id="1307763.L21SP4_02024"/>
<evidence type="ECO:0000259" key="1">
    <source>
        <dbReference type="Pfam" id="PF01037"/>
    </source>
</evidence>
<name>A0A0G3EFW3_9BACT</name>
<dbReference type="GO" id="GO:0043200">
    <property type="term" value="P:response to amino acid"/>
    <property type="evidence" value="ECO:0007669"/>
    <property type="project" value="TreeGrafter"/>
</dbReference>
<dbReference type="InterPro" id="IPR019887">
    <property type="entry name" value="Tscrpt_reg_AsnC/Lrp_C"/>
</dbReference>
<dbReference type="InterPro" id="IPR011008">
    <property type="entry name" value="Dimeric_a/b-barrel"/>
</dbReference>
<gene>
    <name evidence="2" type="primary">lrp</name>
    <name evidence="2" type="ORF">L21SP4_02024</name>
</gene>
<dbReference type="SUPFAM" id="SSF54909">
    <property type="entry name" value="Dimeric alpha+beta barrel"/>
    <property type="match status" value="1"/>
</dbReference>
<dbReference type="GO" id="GO:0043565">
    <property type="term" value="F:sequence-specific DNA binding"/>
    <property type="evidence" value="ECO:0007669"/>
    <property type="project" value="TreeGrafter"/>
</dbReference>
<dbReference type="GO" id="GO:0005829">
    <property type="term" value="C:cytosol"/>
    <property type="evidence" value="ECO:0007669"/>
    <property type="project" value="TreeGrafter"/>
</dbReference>
<dbReference type="InterPro" id="IPR036388">
    <property type="entry name" value="WH-like_DNA-bd_sf"/>
</dbReference>
<protein>
    <submittedName>
        <fullName evidence="2">Leucine-responsive regulatory protein</fullName>
    </submittedName>
</protein>
<keyword evidence="3" id="KW-1185">Reference proteome</keyword>
<accession>A0A0G3EFW3</accession>
<dbReference type="AlphaFoldDB" id="A0A0G3EFW3"/>
<organism evidence="2 3">
    <name type="scientific">Kiritimatiella glycovorans</name>
    <dbReference type="NCBI Taxonomy" id="1307763"/>
    <lineage>
        <taxon>Bacteria</taxon>
        <taxon>Pseudomonadati</taxon>
        <taxon>Kiritimatiellota</taxon>
        <taxon>Kiritimatiellia</taxon>
        <taxon>Kiritimatiellales</taxon>
        <taxon>Kiritimatiellaceae</taxon>
        <taxon>Kiritimatiella</taxon>
    </lineage>
</organism>
<reference evidence="2 3" key="2">
    <citation type="journal article" date="2016" name="ISME J.">
        <title>Characterization of the first cultured representative of Verrucomicrobia subdivision 5 indicates the proposal of a novel phylum.</title>
        <authorList>
            <person name="Spring S."/>
            <person name="Bunk B."/>
            <person name="Sproer C."/>
            <person name="Schumann P."/>
            <person name="Rohde M."/>
            <person name="Tindall B.J."/>
            <person name="Klenk H.P."/>
        </authorList>
    </citation>
    <scope>NUCLEOTIDE SEQUENCE [LARGE SCALE GENOMIC DNA]</scope>
    <source>
        <strain evidence="2 3">L21-Fru-AB</strain>
    </source>
</reference>
<dbReference type="Pfam" id="PF01037">
    <property type="entry name" value="AsnC_trans_reg"/>
    <property type="match status" value="1"/>
</dbReference>
<dbReference type="Gene3D" id="1.10.10.10">
    <property type="entry name" value="Winged helix-like DNA-binding domain superfamily/Winged helix DNA-binding domain"/>
    <property type="match status" value="1"/>
</dbReference>
<dbReference type="Gene3D" id="3.30.70.920">
    <property type="match status" value="1"/>
</dbReference>